<proteinExistence type="predicted"/>
<dbReference type="EMBL" id="AUSU01003995">
    <property type="protein sequence ID" value="EPS65854.1"/>
    <property type="molecule type" value="Genomic_DNA"/>
</dbReference>
<dbReference type="AlphaFoldDB" id="S8CG33"/>
<sequence>MSRLLLSTAAHRHGCPPEALPISTAAAATFTGGFLPWWSKSGVAVTLRCNALSRSQSDKPPFLSPISNSLL</sequence>
<comment type="caution">
    <text evidence="1">The sequence shown here is derived from an EMBL/GenBank/DDBJ whole genome shotgun (WGS) entry which is preliminary data.</text>
</comment>
<dbReference type="Proteomes" id="UP000015453">
    <property type="component" value="Unassembled WGS sequence"/>
</dbReference>
<evidence type="ECO:0000313" key="1">
    <source>
        <dbReference type="EMBL" id="EPS65854.1"/>
    </source>
</evidence>
<keyword evidence="2" id="KW-1185">Reference proteome</keyword>
<organism evidence="1 2">
    <name type="scientific">Genlisea aurea</name>
    <dbReference type="NCBI Taxonomy" id="192259"/>
    <lineage>
        <taxon>Eukaryota</taxon>
        <taxon>Viridiplantae</taxon>
        <taxon>Streptophyta</taxon>
        <taxon>Embryophyta</taxon>
        <taxon>Tracheophyta</taxon>
        <taxon>Spermatophyta</taxon>
        <taxon>Magnoliopsida</taxon>
        <taxon>eudicotyledons</taxon>
        <taxon>Gunneridae</taxon>
        <taxon>Pentapetalae</taxon>
        <taxon>asterids</taxon>
        <taxon>lamiids</taxon>
        <taxon>Lamiales</taxon>
        <taxon>Lentibulariaceae</taxon>
        <taxon>Genlisea</taxon>
    </lineage>
</organism>
<reference evidence="1 2" key="1">
    <citation type="journal article" date="2013" name="BMC Genomics">
        <title>The miniature genome of a carnivorous plant Genlisea aurea contains a low number of genes and short non-coding sequences.</title>
        <authorList>
            <person name="Leushkin E.V."/>
            <person name="Sutormin R.A."/>
            <person name="Nabieva E.R."/>
            <person name="Penin A.A."/>
            <person name="Kondrashov A.S."/>
            <person name="Logacheva M.D."/>
        </authorList>
    </citation>
    <scope>NUCLEOTIDE SEQUENCE [LARGE SCALE GENOMIC DNA]</scope>
</reference>
<protein>
    <submittedName>
        <fullName evidence="1">Uncharacterized protein</fullName>
    </submittedName>
</protein>
<accession>S8CG33</accession>
<evidence type="ECO:0000313" key="2">
    <source>
        <dbReference type="Proteomes" id="UP000015453"/>
    </source>
</evidence>
<name>S8CG33_9LAMI</name>
<gene>
    <name evidence="1" type="ORF">M569_08923</name>
</gene>